<evidence type="ECO:0000313" key="2">
    <source>
        <dbReference type="EMBL" id="KAK3873778.1"/>
    </source>
</evidence>
<reference evidence="2" key="1">
    <citation type="submission" date="2023-10" db="EMBL/GenBank/DDBJ databases">
        <title>Genome assemblies of two species of porcelain crab, Petrolisthes cinctipes and Petrolisthes manimaculis (Anomura: Porcellanidae).</title>
        <authorList>
            <person name="Angst P."/>
        </authorList>
    </citation>
    <scope>NUCLEOTIDE SEQUENCE</scope>
    <source>
        <strain evidence="2">PB745_01</strain>
        <tissue evidence="2">Gill</tissue>
    </source>
</reference>
<feature type="compositionally biased region" description="Basic residues" evidence="1">
    <location>
        <begin position="36"/>
        <end position="53"/>
    </location>
</feature>
<feature type="region of interest" description="Disordered" evidence="1">
    <location>
        <begin position="69"/>
        <end position="95"/>
    </location>
</feature>
<evidence type="ECO:0000256" key="1">
    <source>
        <dbReference type="SAM" id="MobiDB-lite"/>
    </source>
</evidence>
<organism evidence="2 3">
    <name type="scientific">Petrolisthes cinctipes</name>
    <name type="common">Flat porcelain crab</name>
    <dbReference type="NCBI Taxonomy" id="88211"/>
    <lineage>
        <taxon>Eukaryota</taxon>
        <taxon>Metazoa</taxon>
        <taxon>Ecdysozoa</taxon>
        <taxon>Arthropoda</taxon>
        <taxon>Crustacea</taxon>
        <taxon>Multicrustacea</taxon>
        <taxon>Malacostraca</taxon>
        <taxon>Eumalacostraca</taxon>
        <taxon>Eucarida</taxon>
        <taxon>Decapoda</taxon>
        <taxon>Pleocyemata</taxon>
        <taxon>Anomura</taxon>
        <taxon>Galatheoidea</taxon>
        <taxon>Porcellanidae</taxon>
        <taxon>Petrolisthes</taxon>
    </lineage>
</organism>
<proteinExistence type="predicted"/>
<comment type="caution">
    <text evidence="2">The sequence shown here is derived from an EMBL/GenBank/DDBJ whole genome shotgun (WGS) entry which is preliminary data.</text>
</comment>
<dbReference type="EMBL" id="JAWQEG010002182">
    <property type="protein sequence ID" value="KAK3873778.1"/>
    <property type="molecule type" value="Genomic_DNA"/>
</dbReference>
<dbReference type="Proteomes" id="UP001286313">
    <property type="component" value="Unassembled WGS sequence"/>
</dbReference>
<accession>A0AAE1FGS4</accession>
<evidence type="ECO:0000313" key="3">
    <source>
        <dbReference type="Proteomes" id="UP001286313"/>
    </source>
</evidence>
<sequence>MPVVRTRPTVGVLPHLTSTTSFILDKHPLRPLHINRSSRSHKHCPSHSTHYRRPSLSLQPTLHALSLLAARPPAPPPSGNHRRVRFSSAFSPQKH</sequence>
<dbReference type="AlphaFoldDB" id="A0AAE1FGS4"/>
<gene>
    <name evidence="2" type="ORF">Pcinc_021232</name>
</gene>
<feature type="region of interest" description="Disordered" evidence="1">
    <location>
        <begin position="35"/>
        <end position="57"/>
    </location>
</feature>
<keyword evidence="3" id="KW-1185">Reference proteome</keyword>
<protein>
    <submittedName>
        <fullName evidence="2">Uncharacterized protein</fullName>
    </submittedName>
</protein>
<name>A0AAE1FGS4_PETCI</name>